<dbReference type="PANTHER" id="PTHR10830">
    <property type="entry name" value="DOLICHYL-DIPHOSPHOOLIGOSACCHARIDE--PROTEIN GLYCOSYLTRANSFERASE 48 KDA SUBUNIT"/>
    <property type="match status" value="1"/>
</dbReference>
<evidence type="ECO:0000256" key="7">
    <source>
        <dbReference type="ARBA" id="ARBA00023136"/>
    </source>
</evidence>
<gene>
    <name evidence="11" type="ORF">CLIB1423_02S07536</name>
</gene>
<dbReference type="PANTHER" id="PTHR10830:SF0">
    <property type="entry name" value="DOLICHYL-DIPHOSPHOOLIGOSACCHARIDE--PROTEIN GLYCOSYLTRANSFERASE 48 KDA SUBUNIT"/>
    <property type="match status" value="1"/>
</dbReference>
<keyword evidence="4 8" id="KW-0812">Transmembrane</keyword>
<dbReference type="Pfam" id="PF03345">
    <property type="entry name" value="OST48_N"/>
    <property type="match status" value="1"/>
</dbReference>
<dbReference type="GO" id="GO:0018279">
    <property type="term" value="P:protein N-linked glycosylation via asparagine"/>
    <property type="evidence" value="ECO:0007669"/>
    <property type="project" value="UniProtKB-UniRule"/>
</dbReference>
<proteinExistence type="inferred from homology"/>
<evidence type="ECO:0000313" key="12">
    <source>
        <dbReference type="Proteomes" id="UP000837801"/>
    </source>
</evidence>
<sequence>MTFGSRFSLIGLLITLFIASVHAFEALVVYDAAVSNLEKDVSLLNPEISKFLESNSLSAEFKTYTDETLELFFAGQKKYNHLILLPSSKKAMAKKSFNQHLLLDFISEEGNILVVGGSKSVLPEDIRSVLNEIGIYPSPKGYELIDYFNQESDKGVSGVQLKKENFVAPKVLPFKSSLGSYTGGAALISNNENILPLVRASSTSFSAPIEESDITITQDKTWTLGKQGFAAVGVQALNNARLAWVGSESLVDEELLKWNFKAKGVLKLQFTQHHKHDEPQFANNNTLYRIMDQVIYTVGVSELKEGKWTTYEVKDEDDQLQLSFKMLDPYQRLNLEPLGPASSSEEDSELDTFVYFTNFTLPDHHGMFTFELDYKRSGLSYLLDKRIVAVRHLANDEYKRSWEITNAWVYIASAAAVVLTWFLFVINFIYVGNIDYSKKNI</sequence>
<dbReference type="GO" id="GO:0008250">
    <property type="term" value="C:oligosaccharyltransferase complex"/>
    <property type="evidence" value="ECO:0007669"/>
    <property type="project" value="TreeGrafter"/>
</dbReference>
<comment type="function">
    <text evidence="8">Subunit of the oligosaccharyl transferase (OST) complex that catalyzes the initial transfer of a defined glycan (Glc(3)Man(9)GlcNAc(2) in eukaryotes) from the lipid carrier dolichol-pyrophosphate to an asparagine residue within an Asn-X-Ser/Thr consensus motif in nascent polypeptide chains, the first step in protein N-glycosylation. N-glycosylation occurs cotranslationally and the complex associates with the Sec61 complex at the channel-forming translocon complex that mediates protein translocation across the endoplasmic reticulum (ER).</text>
</comment>
<evidence type="ECO:0000256" key="1">
    <source>
        <dbReference type="ARBA" id="ARBA00004479"/>
    </source>
</evidence>
<feature type="signal peptide" evidence="8">
    <location>
        <begin position="1"/>
        <end position="23"/>
    </location>
</feature>
<evidence type="ECO:0000256" key="4">
    <source>
        <dbReference type="ARBA" id="ARBA00022692"/>
    </source>
</evidence>
<comment type="subunit">
    <text evidence="8">Component of the oligosaccharyltransferase (OST) complex.</text>
</comment>
<comment type="similarity">
    <text evidence="3 8">Belongs to the DDOST 48 kDa subunit family.</text>
</comment>
<keyword evidence="6 8" id="KW-1133">Transmembrane helix</keyword>
<dbReference type="OrthoDB" id="29105at2759"/>
<organism evidence="11 12">
    <name type="scientific">[Candida] railenensis</name>
    <dbReference type="NCBI Taxonomy" id="45579"/>
    <lineage>
        <taxon>Eukaryota</taxon>
        <taxon>Fungi</taxon>
        <taxon>Dikarya</taxon>
        <taxon>Ascomycota</taxon>
        <taxon>Saccharomycotina</taxon>
        <taxon>Pichiomycetes</taxon>
        <taxon>Debaryomycetaceae</taxon>
        <taxon>Kurtzmaniella</taxon>
    </lineage>
</organism>
<comment type="caution">
    <text evidence="11">The sequence shown here is derived from an EMBL/GenBank/DDBJ whole genome shotgun (WGS) entry which is preliminary data.</text>
</comment>
<evidence type="ECO:0000259" key="9">
    <source>
        <dbReference type="Pfam" id="PF03345"/>
    </source>
</evidence>
<evidence type="ECO:0000313" key="11">
    <source>
        <dbReference type="EMBL" id="CAH2350893.1"/>
    </source>
</evidence>
<feature type="domain" description="OST48 N-terminal" evidence="9">
    <location>
        <begin position="26"/>
        <end position="262"/>
    </location>
</feature>
<feature type="chain" id="PRO_5040531960" description="Dolichyl-diphosphooligosaccharide--protein glycosyltransferase subunit WBP1" evidence="8">
    <location>
        <begin position="24"/>
        <end position="441"/>
    </location>
</feature>
<dbReference type="InterPro" id="IPR005013">
    <property type="entry name" value="DDOST_48_kDa_subunit"/>
</dbReference>
<evidence type="ECO:0000256" key="2">
    <source>
        <dbReference type="ARBA" id="ARBA00004922"/>
    </source>
</evidence>
<protein>
    <recommendedName>
        <fullName evidence="8">Dolichyl-diphosphooligosaccharide--protein glycosyltransferase subunit WBP1</fullName>
        <shortName evidence="8">Oligosaccharyl transferase subunit WBP1</shortName>
    </recommendedName>
</protein>
<feature type="domain" description="OST48 middle" evidence="10">
    <location>
        <begin position="273"/>
        <end position="431"/>
    </location>
</feature>
<evidence type="ECO:0000259" key="10">
    <source>
        <dbReference type="Pfam" id="PF23358"/>
    </source>
</evidence>
<dbReference type="AlphaFoldDB" id="A0A9P0QLI8"/>
<evidence type="ECO:0000256" key="6">
    <source>
        <dbReference type="ARBA" id="ARBA00022989"/>
    </source>
</evidence>
<dbReference type="InterPro" id="IPR055457">
    <property type="entry name" value="OST48_N"/>
</dbReference>
<accession>A0A9P0QLI8</accession>
<reference evidence="11" key="1">
    <citation type="submission" date="2022-03" db="EMBL/GenBank/DDBJ databases">
        <authorList>
            <person name="Legras J.-L."/>
            <person name="Devillers H."/>
            <person name="Grondin C."/>
        </authorList>
    </citation>
    <scope>NUCLEOTIDE SEQUENCE</scope>
    <source>
        <strain evidence="11">CLIB 1423</strain>
    </source>
</reference>
<keyword evidence="5 8" id="KW-0256">Endoplasmic reticulum</keyword>
<keyword evidence="7 8" id="KW-0472">Membrane</keyword>
<keyword evidence="12" id="KW-1185">Reference proteome</keyword>
<evidence type="ECO:0000256" key="5">
    <source>
        <dbReference type="ARBA" id="ARBA00022824"/>
    </source>
</evidence>
<name>A0A9P0QLI8_9ASCO</name>
<keyword evidence="8" id="KW-0732">Signal</keyword>
<comment type="pathway">
    <text evidence="2 8">Protein modification; protein glycosylation.</text>
</comment>
<dbReference type="Proteomes" id="UP000837801">
    <property type="component" value="Unassembled WGS sequence"/>
</dbReference>
<feature type="transmembrane region" description="Helical" evidence="8">
    <location>
        <begin position="407"/>
        <end position="431"/>
    </location>
</feature>
<dbReference type="InterPro" id="IPR055459">
    <property type="entry name" value="OST48_MD"/>
</dbReference>
<evidence type="ECO:0000256" key="8">
    <source>
        <dbReference type="RuleBase" id="RU361142"/>
    </source>
</evidence>
<dbReference type="Pfam" id="PF23358">
    <property type="entry name" value="OST48_MD"/>
    <property type="match status" value="1"/>
</dbReference>
<dbReference type="EMBL" id="CAKXYY010000002">
    <property type="protein sequence ID" value="CAH2350893.1"/>
    <property type="molecule type" value="Genomic_DNA"/>
</dbReference>
<comment type="subcellular location">
    <subcellularLocation>
        <location evidence="8">Endoplasmic reticulum membrane</location>
        <topology evidence="8">Single-pass type I membrane protein</topology>
    </subcellularLocation>
    <subcellularLocation>
        <location evidence="1">Membrane</location>
        <topology evidence="1">Single-pass type I membrane protein</topology>
    </subcellularLocation>
</comment>
<evidence type="ECO:0000256" key="3">
    <source>
        <dbReference type="ARBA" id="ARBA00008743"/>
    </source>
</evidence>